<evidence type="ECO:0000256" key="1">
    <source>
        <dbReference type="SAM" id="SignalP"/>
    </source>
</evidence>
<dbReference type="Proteomes" id="UP001224516">
    <property type="component" value="Unassembled WGS sequence"/>
</dbReference>
<protein>
    <recommendedName>
        <fullName evidence="4">DUF4136 domain-containing protein</fullName>
    </recommendedName>
</protein>
<name>A0ABU8UYB3_9NEIS</name>
<accession>A0ABU8UYB3</accession>
<keyword evidence="3" id="KW-1185">Reference proteome</keyword>
<organism evidence="2 3">
    <name type="scientific">Chromobacterium amazonense</name>
    <dbReference type="NCBI Taxonomy" id="1382803"/>
    <lineage>
        <taxon>Bacteria</taxon>
        <taxon>Pseudomonadati</taxon>
        <taxon>Pseudomonadota</taxon>
        <taxon>Betaproteobacteria</taxon>
        <taxon>Neisseriales</taxon>
        <taxon>Chromobacteriaceae</taxon>
        <taxon>Chromobacterium</taxon>
    </lineage>
</organism>
<sequence>MRWLLLGGMLAACLCAGLASADGVAASAPAPAAANGVRLECLPSGDAVGGWRDWVATRLALRGLEENPRGPWRLCFTESQEQQWVSQPSDWRYDGYWRDPPYRLETWPVLNLAVRSADGAVVWSGRERLGSGDSSRERLEAAARRLLDRMSLPE</sequence>
<reference evidence="2 3" key="1">
    <citation type="submission" date="2023-12" db="EMBL/GenBank/DDBJ databases">
        <title>Evaluation and characterization of a potential secondary metabolite violacein from indigenous Chromobacterium amazonense SAM215.</title>
        <authorList>
            <person name="Tarafdar M.R."/>
            <person name="Abedin S.M."/>
            <person name="Atiqua A."/>
            <person name="Saha A."/>
            <person name="Khan S.N."/>
        </authorList>
    </citation>
    <scope>NUCLEOTIDE SEQUENCE [LARGE SCALE GENOMIC DNA]</scope>
    <source>
        <strain evidence="2 3">SAM215</strain>
    </source>
</reference>
<evidence type="ECO:0008006" key="4">
    <source>
        <dbReference type="Google" id="ProtNLM"/>
    </source>
</evidence>
<evidence type="ECO:0000313" key="2">
    <source>
        <dbReference type="EMBL" id="MEJ8673240.1"/>
    </source>
</evidence>
<feature type="signal peptide" evidence="1">
    <location>
        <begin position="1"/>
        <end position="21"/>
    </location>
</feature>
<dbReference type="RefSeq" id="WP_307913768.1">
    <property type="nucleotide sequence ID" value="NZ_JAVFJF020000001.1"/>
</dbReference>
<dbReference type="EMBL" id="JAVFJF020000001">
    <property type="protein sequence ID" value="MEJ8673240.1"/>
    <property type="molecule type" value="Genomic_DNA"/>
</dbReference>
<evidence type="ECO:0000313" key="3">
    <source>
        <dbReference type="Proteomes" id="UP001224516"/>
    </source>
</evidence>
<gene>
    <name evidence="2" type="ORF">QCL97_000765</name>
</gene>
<feature type="chain" id="PRO_5045845418" description="DUF4136 domain-containing protein" evidence="1">
    <location>
        <begin position="22"/>
        <end position="154"/>
    </location>
</feature>
<comment type="caution">
    <text evidence="2">The sequence shown here is derived from an EMBL/GenBank/DDBJ whole genome shotgun (WGS) entry which is preliminary data.</text>
</comment>
<keyword evidence="1" id="KW-0732">Signal</keyword>
<proteinExistence type="predicted"/>